<dbReference type="EMBL" id="BAAAHB010000081">
    <property type="protein sequence ID" value="GAA0484126.1"/>
    <property type="molecule type" value="Genomic_DNA"/>
</dbReference>
<evidence type="ECO:0008006" key="3">
    <source>
        <dbReference type="Google" id="ProtNLM"/>
    </source>
</evidence>
<keyword evidence="2" id="KW-1185">Reference proteome</keyword>
<protein>
    <recommendedName>
        <fullName evidence="3">Carboxypeptidase regulatory-like domain-containing protein</fullName>
    </recommendedName>
</protein>
<sequence length="91" mass="8952">MSAPAGVISGVVRDAAGDPVAGARVAFTDGPRPLPDIAALTDGEGHFSLAAPAEGTYTLACRTDDGTASAAVHITGRGLRPAGAVVELRLG</sequence>
<proteinExistence type="predicted"/>
<dbReference type="SUPFAM" id="SSF49452">
    <property type="entry name" value="Starch-binding domain-like"/>
    <property type="match status" value="1"/>
</dbReference>
<dbReference type="Proteomes" id="UP001499895">
    <property type="component" value="Unassembled WGS sequence"/>
</dbReference>
<dbReference type="Gene3D" id="2.60.40.1120">
    <property type="entry name" value="Carboxypeptidase-like, regulatory domain"/>
    <property type="match status" value="1"/>
</dbReference>
<evidence type="ECO:0000313" key="1">
    <source>
        <dbReference type="EMBL" id="GAA0484126.1"/>
    </source>
</evidence>
<dbReference type="InterPro" id="IPR013784">
    <property type="entry name" value="Carb-bd-like_fold"/>
</dbReference>
<evidence type="ECO:0000313" key="2">
    <source>
        <dbReference type="Proteomes" id="UP001499895"/>
    </source>
</evidence>
<dbReference type="Pfam" id="PF13620">
    <property type="entry name" value="CarboxypepD_reg"/>
    <property type="match status" value="1"/>
</dbReference>
<gene>
    <name evidence="1" type="ORF">GCM10009544_52340</name>
</gene>
<comment type="caution">
    <text evidence="1">The sequence shown here is derived from an EMBL/GenBank/DDBJ whole genome shotgun (WGS) entry which is preliminary data.</text>
</comment>
<dbReference type="RefSeq" id="WP_344095229.1">
    <property type="nucleotide sequence ID" value="NZ_BAAAHB010000081.1"/>
</dbReference>
<reference evidence="2" key="1">
    <citation type="journal article" date="2019" name="Int. J. Syst. Evol. Microbiol.">
        <title>The Global Catalogue of Microorganisms (GCM) 10K type strain sequencing project: providing services to taxonomists for standard genome sequencing and annotation.</title>
        <authorList>
            <consortium name="The Broad Institute Genomics Platform"/>
            <consortium name="The Broad Institute Genome Sequencing Center for Infectious Disease"/>
            <person name="Wu L."/>
            <person name="Ma J."/>
        </authorList>
    </citation>
    <scope>NUCLEOTIDE SEQUENCE [LARGE SCALE GENOMIC DNA]</scope>
    <source>
        <strain evidence="2">JCM 10649</strain>
    </source>
</reference>
<organism evidence="1 2">
    <name type="scientific">Streptomyces stramineus</name>
    <dbReference type="NCBI Taxonomy" id="173861"/>
    <lineage>
        <taxon>Bacteria</taxon>
        <taxon>Bacillati</taxon>
        <taxon>Actinomycetota</taxon>
        <taxon>Actinomycetes</taxon>
        <taxon>Kitasatosporales</taxon>
        <taxon>Streptomycetaceae</taxon>
        <taxon>Streptomyces</taxon>
    </lineage>
</organism>
<accession>A0ABP3KQ01</accession>
<name>A0ABP3KQ01_9ACTN</name>